<reference evidence="6 7" key="1">
    <citation type="journal article" date="2022" name="Nat. Plants">
        <title>Genomes of leafy and leafless Platanthera orchids illuminate the evolution of mycoheterotrophy.</title>
        <authorList>
            <person name="Li M.H."/>
            <person name="Liu K.W."/>
            <person name="Li Z."/>
            <person name="Lu H.C."/>
            <person name="Ye Q.L."/>
            <person name="Zhang D."/>
            <person name="Wang J.Y."/>
            <person name="Li Y.F."/>
            <person name="Zhong Z.M."/>
            <person name="Liu X."/>
            <person name="Yu X."/>
            <person name="Liu D.K."/>
            <person name="Tu X.D."/>
            <person name="Liu B."/>
            <person name="Hao Y."/>
            <person name="Liao X.Y."/>
            <person name="Jiang Y.T."/>
            <person name="Sun W.H."/>
            <person name="Chen J."/>
            <person name="Chen Y.Q."/>
            <person name="Ai Y."/>
            <person name="Zhai J.W."/>
            <person name="Wu S.S."/>
            <person name="Zhou Z."/>
            <person name="Hsiao Y.Y."/>
            <person name="Wu W.L."/>
            <person name="Chen Y.Y."/>
            <person name="Lin Y.F."/>
            <person name="Hsu J.L."/>
            <person name="Li C.Y."/>
            <person name="Wang Z.W."/>
            <person name="Zhao X."/>
            <person name="Zhong W.Y."/>
            <person name="Ma X.K."/>
            <person name="Ma L."/>
            <person name="Huang J."/>
            <person name="Chen G.Z."/>
            <person name="Huang M.Z."/>
            <person name="Huang L."/>
            <person name="Peng D.H."/>
            <person name="Luo Y.B."/>
            <person name="Zou S.Q."/>
            <person name="Chen S.P."/>
            <person name="Lan S."/>
            <person name="Tsai W.C."/>
            <person name="Van de Peer Y."/>
            <person name="Liu Z.J."/>
        </authorList>
    </citation>
    <scope>NUCLEOTIDE SEQUENCE [LARGE SCALE GENOMIC DNA]</scope>
    <source>
        <strain evidence="6">Lor287</strain>
    </source>
</reference>
<dbReference type="Pfam" id="PF16845">
    <property type="entry name" value="SQAPI"/>
    <property type="match status" value="1"/>
</dbReference>
<keyword evidence="7" id="KW-1185">Reference proteome</keyword>
<evidence type="ECO:0000256" key="3">
    <source>
        <dbReference type="ARBA" id="ARBA00022704"/>
    </source>
</evidence>
<dbReference type="EMBL" id="JBBWWQ010000010">
    <property type="protein sequence ID" value="KAK8936746.1"/>
    <property type="molecule type" value="Genomic_DNA"/>
</dbReference>
<name>A0AAP0G4K6_9ASPA</name>
<dbReference type="SUPFAM" id="SSF54403">
    <property type="entry name" value="Cystatin/monellin"/>
    <property type="match status" value="1"/>
</dbReference>
<dbReference type="CDD" id="cd00042">
    <property type="entry name" value="CY"/>
    <property type="match status" value="1"/>
</dbReference>
<dbReference type="GO" id="GO:0004869">
    <property type="term" value="F:cysteine-type endopeptidase inhibitor activity"/>
    <property type="evidence" value="ECO:0007669"/>
    <property type="project" value="UniProtKB-KW"/>
</dbReference>
<evidence type="ECO:0000259" key="5">
    <source>
        <dbReference type="Pfam" id="PF16845"/>
    </source>
</evidence>
<evidence type="ECO:0000256" key="4">
    <source>
        <dbReference type="SAM" id="SignalP"/>
    </source>
</evidence>
<protein>
    <submittedName>
        <fullName evidence="6">Cysteine proteinase inhibitor 4</fullName>
    </submittedName>
</protein>
<dbReference type="Gene3D" id="3.10.450.10">
    <property type="match status" value="1"/>
</dbReference>
<keyword evidence="3" id="KW-0789">Thiol protease inhibitor</keyword>
<gene>
    <name evidence="6" type="ORF">KSP39_PZI012344</name>
</gene>
<evidence type="ECO:0000313" key="7">
    <source>
        <dbReference type="Proteomes" id="UP001418222"/>
    </source>
</evidence>
<sequence>MATSSNPSSPSKSTTIFSLLAALLLSSSLSFTPEAYHLGGGGRRWGKKVGGWTDIPDASSNQELRQLGFFSVDEYNLEIRGPGEPLITFSGVLSGQRQVVSGFKYRLRIAAVDSGTGQPIVFEAVVVVRPWINSRSRDLVSFTPIDEFPFH</sequence>
<evidence type="ECO:0000256" key="1">
    <source>
        <dbReference type="ARBA" id="ARBA00007233"/>
    </source>
</evidence>
<feature type="signal peptide" evidence="4">
    <location>
        <begin position="1"/>
        <end position="30"/>
    </location>
</feature>
<dbReference type="PANTHER" id="PTHR47373">
    <property type="entry name" value="CYSTEINE PROTEINASE INHIBITOR 2"/>
    <property type="match status" value="1"/>
</dbReference>
<feature type="chain" id="PRO_5042875841" evidence="4">
    <location>
        <begin position="31"/>
        <end position="151"/>
    </location>
</feature>
<proteinExistence type="inferred from homology"/>
<dbReference type="InterPro" id="IPR046350">
    <property type="entry name" value="Cystatin_sf"/>
</dbReference>
<accession>A0AAP0G4K6</accession>
<dbReference type="Proteomes" id="UP001418222">
    <property type="component" value="Unassembled WGS sequence"/>
</dbReference>
<dbReference type="PANTHER" id="PTHR47373:SF1">
    <property type="entry name" value="CYSTEINE PROTEINASE INHIBITOR 2"/>
    <property type="match status" value="1"/>
</dbReference>
<feature type="domain" description="Cystatin" evidence="5">
    <location>
        <begin position="60"/>
        <end position="144"/>
    </location>
</feature>
<evidence type="ECO:0000313" key="6">
    <source>
        <dbReference type="EMBL" id="KAK8936746.1"/>
    </source>
</evidence>
<dbReference type="InterPro" id="IPR000010">
    <property type="entry name" value="Cystatin_dom"/>
</dbReference>
<organism evidence="6 7">
    <name type="scientific">Platanthera zijinensis</name>
    <dbReference type="NCBI Taxonomy" id="2320716"/>
    <lineage>
        <taxon>Eukaryota</taxon>
        <taxon>Viridiplantae</taxon>
        <taxon>Streptophyta</taxon>
        <taxon>Embryophyta</taxon>
        <taxon>Tracheophyta</taxon>
        <taxon>Spermatophyta</taxon>
        <taxon>Magnoliopsida</taxon>
        <taxon>Liliopsida</taxon>
        <taxon>Asparagales</taxon>
        <taxon>Orchidaceae</taxon>
        <taxon>Orchidoideae</taxon>
        <taxon>Orchideae</taxon>
        <taxon>Orchidinae</taxon>
        <taxon>Platanthera</taxon>
    </lineage>
</organism>
<keyword evidence="4" id="KW-0732">Signal</keyword>
<keyword evidence="2" id="KW-0646">Protease inhibitor</keyword>
<comment type="similarity">
    <text evidence="1">Belongs to the cystatin family. Phytocystatin subfamily.</text>
</comment>
<evidence type="ECO:0000256" key="2">
    <source>
        <dbReference type="ARBA" id="ARBA00022690"/>
    </source>
</evidence>
<dbReference type="AlphaFoldDB" id="A0AAP0G4K6"/>
<comment type="caution">
    <text evidence="6">The sequence shown here is derived from an EMBL/GenBank/DDBJ whole genome shotgun (WGS) entry which is preliminary data.</text>
</comment>